<accession>A0ABN0Y9L8</accession>
<reference evidence="2 3" key="1">
    <citation type="journal article" date="2019" name="Int. J. Syst. Evol. Microbiol.">
        <title>The Global Catalogue of Microorganisms (GCM) 10K type strain sequencing project: providing services to taxonomists for standard genome sequencing and annotation.</title>
        <authorList>
            <consortium name="The Broad Institute Genomics Platform"/>
            <consortium name="The Broad Institute Genome Sequencing Center for Infectious Disease"/>
            <person name="Wu L."/>
            <person name="Ma J."/>
        </authorList>
    </citation>
    <scope>NUCLEOTIDE SEQUENCE [LARGE SCALE GENOMIC DNA]</scope>
    <source>
        <strain evidence="2 3">JCM 12774</strain>
    </source>
</reference>
<proteinExistence type="predicted"/>
<evidence type="ECO:0000256" key="1">
    <source>
        <dbReference type="SAM" id="Phobius"/>
    </source>
</evidence>
<comment type="caution">
    <text evidence="2">The sequence shown here is derived from an EMBL/GenBank/DDBJ whole genome shotgun (WGS) entry which is preliminary data.</text>
</comment>
<sequence>MYAECAIYAAILVGLTFIELLLGFPLKGAYIGIYILCGTLGNKLYYQKAQKEIDHILALHGDHELRRSFIYQKGGTSGWGIVYGIGMILIGVIIELLMEEGFYY</sequence>
<evidence type="ECO:0000313" key="2">
    <source>
        <dbReference type="EMBL" id="GAA0387649.1"/>
    </source>
</evidence>
<keyword evidence="1" id="KW-1133">Transmembrane helix</keyword>
<dbReference type="EMBL" id="BAAACX010000008">
    <property type="protein sequence ID" value="GAA0387649.1"/>
    <property type="molecule type" value="Genomic_DNA"/>
</dbReference>
<dbReference type="Proteomes" id="UP001500340">
    <property type="component" value="Unassembled WGS sequence"/>
</dbReference>
<evidence type="ECO:0008006" key="4">
    <source>
        <dbReference type="Google" id="ProtNLM"/>
    </source>
</evidence>
<organism evidence="2 3">
    <name type="scientific">Paenibacillus motobuensis</name>
    <dbReference type="NCBI Taxonomy" id="295324"/>
    <lineage>
        <taxon>Bacteria</taxon>
        <taxon>Bacillati</taxon>
        <taxon>Bacillota</taxon>
        <taxon>Bacilli</taxon>
        <taxon>Bacillales</taxon>
        <taxon>Paenibacillaceae</taxon>
        <taxon>Paenibacillus</taxon>
    </lineage>
</organism>
<keyword evidence="1" id="KW-0812">Transmembrane</keyword>
<feature type="transmembrane region" description="Helical" evidence="1">
    <location>
        <begin position="6"/>
        <end position="26"/>
    </location>
</feature>
<evidence type="ECO:0000313" key="3">
    <source>
        <dbReference type="Proteomes" id="UP001500340"/>
    </source>
</evidence>
<name>A0ABN0Y9L8_9BACL</name>
<gene>
    <name evidence="2" type="ORF">GCM10008933_18270</name>
</gene>
<keyword evidence="1" id="KW-0472">Membrane</keyword>
<feature type="transmembrane region" description="Helical" evidence="1">
    <location>
        <begin position="76"/>
        <end position="98"/>
    </location>
</feature>
<keyword evidence="3" id="KW-1185">Reference proteome</keyword>
<protein>
    <recommendedName>
        <fullName evidence="4">DUF3899 domain-containing protein</fullName>
    </recommendedName>
</protein>